<dbReference type="SUPFAM" id="SSF56672">
    <property type="entry name" value="DNA/RNA polymerases"/>
    <property type="match status" value="1"/>
</dbReference>
<dbReference type="InterPro" id="IPR043502">
    <property type="entry name" value="DNA/RNA_pol_sf"/>
</dbReference>
<keyword evidence="3" id="KW-0540">Nuclease</keyword>
<feature type="region of interest" description="Disordered" evidence="7">
    <location>
        <begin position="550"/>
        <end position="605"/>
    </location>
</feature>
<accession>A0AAV0CVV8</accession>
<dbReference type="Pfam" id="PF00665">
    <property type="entry name" value="rve"/>
    <property type="match status" value="1"/>
</dbReference>
<feature type="domain" description="Integrase catalytic" evidence="9">
    <location>
        <begin position="1612"/>
        <end position="1771"/>
    </location>
</feature>
<dbReference type="EMBL" id="CAMAPF010000045">
    <property type="protein sequence ID" value="CAH9084205.1"/>
    <property type="molecule type" value="Genomic_DNA"/>
</dbReference>
<dbReference type="InterPro" id="IPR041588">
    <property type="entry name" value="Integrase_H2C2"/>
</dbReference>
<dbReference type="Pfam" id="PF13456">
    <property type="entry name" value="RVT_3"/>
    <property type="match status" value="1"/>
</dbReference>
<dbReference type="InterPro" id="IPR043128">
    <property type="entry name" value="Rev_trsase/Diguanyl_cyclase"/>
</dbReference>
<dbReference type="PANTHER" id="PTHR37984:SF5">
    <property type="entry name" value="PROTEIN NYNRIN-LIKE"/>
    <property type="match status" value="1"/>
</dbReference>
<dbReference type="GO" id="GO:0016779">
    <property type="term" value="F:nucleotidyltransferase activity"/>
    <property type="evidence" value="ECO:0007669"/>
    <property type="project" value="UniProtKB-KW"/>
</dbReference>
<evidence type="ECO:0000259" key="9">
    <source>
        <dbReference type="PROSITE" id="PS50994"/>
    </source>
</evidence>
<evidence type="ECO:0000259" key="8">
    <source>
        <dbReference type="PROSITE" id="PS50879"/>
    </source>
</evidence>
<feature type="region of interest" description="Disordered" evidence="7">
    <location>
        <begin position="429"/>
        <end position="478"/>
    </location>
</feature>
<dbReference type="Gene3D" id="1.10.340.70">
    <property type="match status" value="1"/>
</dbReference>
<dbReference type="Proteomes" id="UP001152523">
    <property type="component" value="Unassembled WGS sequence"/>
</dbReference>
<dbReference type="InterPro" id="IPR000477">
    <property type="entry name" value="RT_dom"/>
</dbReference>
<dbReference type="PANTHER" id="PTHR37984">
    <property type="entry name" value="PROTEIN CBG26694"/>
    <property type="match status" value="1"/>
</dbReference>
<keyword evidence="1" id="KW-0808">Transferase</keyword>
<dbReference type="CDD" id="cd00303">
    <property type="entry name" value="retropepsin_like"/>
    <property type="match status" value="1"/>
</dbReference>
<feature type="compositionally biased region" description="Basic and acidic residues" evidence="7">
    <location>
        <begin position="568"/>
        <end position="579"/>
    </location>
</feature>
<evidence type="ECO:0000256" key="5">
    <source>
        <dbReference type="ARBA" id="ARBA00023172"/>
    </source>
</evidence>
<dbReference type="Gene3D" id="3.10.20.370">
    <property type="match status" value="1"/>
</dbReference>
<organism evidence="10 11">
    <name type="scientific">Cuscuta epithymum</name>
    <dbReference type="NCBI Taxonomy" id="186058"/>
    <lineage>
        <taxon>Eukaryota</taxon>
        <taxon>Viridiplantae</taxon>
        <taxon>Streptophyta</taxon>
        <taxon>Embryophyta</taxon>
        <taxon>Tracheophyta</taxon>
        <taxon>Spermatophyta</taxon>
        <taxon>Magnoliopsida</taxon>
        <taxon>eudicotyledons</taxon>
        <taxon>Gunneridae</taxon>
        <taxon>Pentapetalae</taxon>
        <taxon>asterids</taxon>
        <taxon>lamiids</taxon>
        <taxon>Solanales</taxon>
        <taxon>Convolvulaceae</taxon>
        <taxon>Cuscuteae</taxon>
        <taxon>Cuscuta</taxon>
        <taxon>Cuscuta subgen. Cuscuta</taxon>
    </lineage>
</organism>
<evidence type="ECO:0000256" key="6">
    <source>
        <dbReference type="ARBA" id="ARBA00023268"/>
    </source>
</evidence>
<dbReference type="Pfam" id="PF17921">
    <property type="entry name" value="Integrase_H2C2"/>
    <property type="match status" value="1"/>
</dbReference>
<sequence>MATTRAEKDVPADGHTASNSSGQDLRNRLSRPAVVPVEVPDVHGAILGMTKMLGTLAKDVRRAIPSTHQKPPQPHGTQVPTNHPAVEVEVTSPAPSQKNGERREGRGVPVSSNQPARSEASVFSRLGDRRRSAKDRLGRSHHVDKERDTQNHRGRHDHDEEERVQAPKVTHMATSHHSLAHMTEHVGGTEIRSQKPRNTEVEDGGRKRVTIQADRTKNDLNDVEVRKLWRKIEDLQRRVDAGDGNTDAKLKTVTPFTTRIMAYPLPIGFKAPHVKAYSGTSDPQEHLSRYYANMIMIGASEEIICRCFLATLEGTACEWFNSLPHGSIDEWEDLAQRFLQHFAASKKTKQHYSHLLTVKQKKGEDLKDFVIRWRKESSAVHGADDQTRLAMFQAALRAGEFASSLIRDPPRSYQAALQRADRYADAEIREVQKKKDESSEPWREGSVPHHKKQKKNKKDFSYGPRQIPNTSSMPLTHPVSTILDYAERTGLMQGPRPEGEVYAVSGAKKYCRYHRVDNHDTEECFTLKREIERLIQRGHLSNFVKGAAQQPNHVWRKSSEQVACTQPETRRAEKRHIGNESDEDASDEPGPKRDKRNHDINFIYGGNAGGDSSSLRKKWARQLYIGEIMHSPMKKKVRREPICFTDDDLPPCPSPHRDAMVIKMEINDLVIHRTLVDTGSSVNIMYLDTFEKLKLSKGKLHPIKTPLSGFTGDSIEAEGVVTVPVEVGDTSHKVKLNMEFVVVRLTCAHNLILGRPGLEDLQCIVSPAHLCIKFPTPTGVGIARGSQKLARTCYIKITKKVGRHGLQVNTVATQYLQDEERRPHAEPAEGTEEVTLDPATPERKVKIGTGLSAELRAEVITVLTMYQGIFARGPEDMPGISRDVISHRLDVNTMSNPVKQKKRYMSSDRREFVRKEVGTLLKIGHIKEVKYPEWLANVVLAPKPPTWRMCVDYTDLNKACPMDPFPLPNIDQLVDETAGCELMSFMDAFSGYHQIRMHEEDAEKTSFMTPEGVFCYLVMAFGLKNSGATYTRMISKLFRPVLGRTMEAYVDDMIVKSKRAGTHAVDLAEVFKIMEKFNLRLNPKKCTFAVQGGKFLGYLVSRRGIEPNPEKVKAILEMEPPRNVKEVQRLTGRLAALNRFLSKLAEKATPFFHIMKKSKGFVWTEECQKSFEGLKNYLLSPPVLSKPEAGETLYLYLGVSPSAISSVLVREDGGVQRPVYYVSKTLRDAELRYTTIEKTVLSVVWTVKRLTQYFQAHPVHVLSHQPLGALMRSPTASSRMIKWAVYLSQFHIEVKPRPSIKGQALADFIVECTAREEATKMKHGDDEQEWWILSTDGSSAAKSCGGGVVLTTPEGFRAYYAIRFNFKVSNNEAEYEALLCGLRLAANMRAEKVKIRCDSKLVVGQITTEFEAKEERMRLYRDAALELLKLFIAYEIEQIPRAQNVEADMLSKLSAETPERISKIARIEELDTSSIYACPVQAITTRDADWIDSLIKYINEGVLPAEEVEAKVTKMRAPSYTILNEKLYKRSYNGTLLKCLRPDEAKVAMEEIHAGICSAHQGAHTMSRKVILQGFFWPTIVKDCAEFVKRCVVCQEFQKSPGRPATNYTPISTAIPFARWGIDLIGALPRGTGSVRWVIVAIDYFTKWIEAVPLASITEGQCRKFVMKHILCRFGVPQQIITDNGRQFGASGFNEFCESWGIKHSNASVAYPQANGQVENANRTIMDGLKKKLEAAGGEWAEELPQILWAYRTTPRKATGETPFSLTYGFEARAPAEVILHSRREEEYDPETNEEVMATELLFIEERREAAFCRAENYRRQVKGYHDSRVRKRNFEVGDYVLRKREVSKPLEGGKFAKNYEGPYVIKSVIRPGTFKLQTPKGKEIERTWNAEHLLKFYH</sequence>
<dbReference type="InterPro" id="IPR012337">
    <property type="entry name" value="RNaseH-like_sf"/>
</dbReference>
<dbReference type="CDD" id="cd09279">
    <property type="entry name" value="RNase_HI_like"/>
    <property type="match status" value="1"/>
</dbReference>
<dbReference type="Gene3D" id="3.30.420.10">
    <property type="entry name" value="Ribonuclease H-like superfamily/Ribonuclease H"/>
    <property type="match status" value="2"/>
</dbReference>
<dbReference type="InterPro" id="IPR005162">
    <property type="entry name" value="Retrotrans_gag_dom"/>
</dbReference>
<dbReference type="PROSITE" id="PS50879">
    <property type="entry name" value="RNASE_H_1"/>
    <property type="match status" value="1"/>
</dbReference>
<dbReference type="InterPro" id="IPR002156">
    <property type="entry name" value="RNaseH_domain"/>
</dbReference>
<evidence type="ECO:0000256" key="3">
    <source>
        <dbReference type="ARBA" id="ARBA00022722"/>
    </source>
</evidence>
<keyword evidence="6" id="KW-0511">Multifunctional enzyme</keyword>
<dbReference type="InterPro" id="IPR050951">
    <property type="entry name" value="Retrovirus_Pol_polyprotein"/>
</dbReference>
<feature type="compositionally biased region" description="Basic and acidic residues" evidence="7">
    <location>
        <begin position="429"/>
        <end position="447"/>
    </location>
</feature>
<dbReference type="CDD" id="cd01647">
    <property type="entry name" value="RT_LTR"/>
    <property type="match status" value="1"/>
</dbReference>
<gene>
    <name evidence="10" type="ORF">CEPIT_LOCUS8826</name>
</gene>
<dbReference type="PROSITE" id="PS50994">
    <property type="entry name" value="INTEGRASE"/>
    <property type="match status" value="1"/>
</dbReference>
<comment type="caution">
    <text evidence="10">The sequence shown here is derived from an EMBL/GenBank/DDBJ whole genome shotgun (WGS) entry which is preliminary data.</text>
</comment>
<dbReference type="Gene3D" id="3.10.10.10">
    <property type="entry name" value="HIV Type 1 Reverse Transcriptase, subunit A, domain 1"/>
    <property type="match status" value="1"/>
</dbReference>
<evidence type="ECO:0000256" key="2">
    <source>
        <dbReference type="ARBA" id="ARBA00022695"/>
    </source>
</evidence>
<evidence type="ECO:0000256" key="7">
    <source>
        <dbReference type="SAM" id="MobiDB-lite"/>
    </source>
</evidence>
<keyword evidence="4" id="KW-0378">Hydrolase</keyword>
<dbReference type="Gene3D" id="2.40.70.10">
    <property type="entry name" value="Acid Proteases"/>
    <property type="match status" value="1"/>
</dbReference>
<keyword evidence="4" id="KW-0255">Endonuclease</keyword>
<feature type="compositionally biased region" description="Basic and acidic residues" evidence="7">
    <location>
        <begin position="589"/>
        <end position="599"/>
    </location>
</feature>
<keyword evidence="5" id="KW-0233">DNA recombination</keyword>
<dbReference type="Pfam" id="PF13650">
    <property type="entry name" value="Asp_protease_2"/>
    <property type="match status" value="1"/>
</dbReference>
<evidence type="ECO:0000256" key="1">
    <source>
        <dbReference type="ARBA" id="ARBA00022679"/>
    </source>
</evidence>
<dbReference type="InterPro" id="IPR021109">
    <property type="entry name" value="Peptidase_aspartic_dom_sf"/>
</dbReference>
<dbReference type="InterPro" id="IPR036397">
    <property type="entry name" value="RNaseH_sf"/>
</dbReference>
<dbReference type="SUPFAM" id="SSF53098">
    <property type="entry name" value="Ribonuclease H-like"/>
    <property type="match status" value="2"/>
</dbReference>
<dbReference type="InterPro" id="IPR041577">
    <property type="entry name" value="RT_RNaseH_2"/>
</dbReference>
<proteinExistence type="predicted"/>
<evidence type="ECO:0000256" key="4">
    <source>
        <dbReference type="ARBA" id="ARBA00022759"/>
    </source>
</evidence>
<keyword evidence="11" id="KW-1185">Reference proteome</keyword>
<feature type="compositionally biased region" description="Basic and acidic residues" evidence="7">
    <location>
        <begin position="1"/>
        <end position="12"/>
    </location>
</feature>
<dbReference type="Pfam" id="PF00078">
    <property type="entry name" value="RVT_1"/>
    <property type="match status" value="1"/>
</dbReference>
<dbReference type="InterPro" id="IPR001584">
    <property type="entry name" value="Integrase_cat-core"/>
</dbReference>
<protein>
    <submittedName>
        <fullName evidence="10">Uncharacterized protein</fullName>
    </submittedName>
</protein>
<dbReference type="GO" id="GO:0004523">
    <property type="term" value="F:RNA-DNA hybrid ribonuclease activity"/>
    <property type="evidence" value="ECO:0007669"/>
    <property type="project" value="InterPro"/>
</dbReference>
<feature type="region of interest" description="Disordered" evidence="7">
    <location>
        <begin position="91"/>
        <end position="174"/>
    </location>
</feature>
<feature type="region of interest" description="Disordered" evidence="7">
    <location>
        <begin position="817"/>
        <end position="836"/>
    </location>
</feature>
<reference evidence="10" key="1">
    <citation type="submission" date="2022-07" db="EMBL/GenBank/DDBJ databases">
        <authorList>
            <person name="Macas J."/>
            <person name="Novak P."/>
            <person name="Neumann P."/>
        </authorList>
    </citation>
    <scope>NUCLEOTIDE SEQUENCE</scope>
</reference>
<dbReference type="GO" id="GO:0015074">
    <property type="term" value="P:DNA integration"/>
    <property type="evidence" value="ECO:0007669"/>
    <property type="project" value="InterPro"/>
</dbReference>
<keyword evidence="2" id="KW-0548">Nucleotidyltransferase</keyword>
<dbReference type="Pfam" id="PF03732">
    <property type="entry name" value="Retrotrans_gag"/>
    <property type="match status" value="1"/>
</dbReference>
<feature type="compositionally biased region" description="Basic residues" evidence="7">
    <location>
        <begin position="448"/>
        <end position="457"/>
    </location>
</feature>
<name>A0AAV0CVV8_9ASTE</name>
<dbReference type="Pfam" id="PF17919">
    <property type="entry name" value="RT_RNaseH_2"/>
    <property type="match status" value="1"/>
</dbReference>
<feature type="compositionally biased region" description="Basic and acidic residues" evidence="7">
    <location>
        <begin position="126"/>
        <end position="165"/>
    </location>
</feature>
<dbReference type="GO" id="GO:0003676">
    <property type="term" value="F:nucleic acid binding"/>
    <property type="evidence" value="ECO:0007669"/>
    <property type="project" value="InterPro"/>
</dbReference>
<feature type="region of interest" description="Disordered" evidence="7">
    <location>
        <begin position="1"/>
        <end position="31"/>
    </location>
</feature>
<dbReference type="GO" id="GO:0006310">
    <property type="term" value="P:DNA recombination"/>
    <property type="evidence" value="ECO:0007669"/>
    <property type="project" value="UniProtKB-KW"/>
</dbReference>
<evidence type="ECO:0000313" key="10">
    <source>
        <dbReference type="EMBL" id="CAH9084205.1"/>
    </source>
</evidence>
<dbReference type="Gene3D" id="3.30.70.270">
    <property type="match status" value="2"/>
</dbReference>
<dbReference type="FunFam" id="3.30.420.10:FF:000032">
    <property type="entry name" value="Retrovirus-related Pol polyprotein from transposon 297-like Protein"/>
    <property type="match status" value="1"/>
</dbReference>
<dbReference type="SUPFAM" id="SSF50630">
    <property type="entry name" value="Acid proteases"/>
    <property type="match status" value="1"/>
</dbReference>
<dbReference type="CDD" id="cd09274">
    <property type="entry name" value="RNase_HI_RT_Ty3"/>
    <property type="match status" value="1"/>
</dbReference>
<evidence type="ECO:0000313" key="11">
    <source>
        <dbReference type="Proteomes" id="UP001152523"/>
    </source>
</evidence>
<feature type="compositionally biased region" description="Basic and acidic residues" evidence="7">
    <location>
        <begin position="818"/>
        <end position="827"/>
    </location>
</feature>
<feature type="domain" description="RNase H type-1" evidence="8">
    <location>
        <begin position="1327"/>
        <end position="1456"/>
    </location>
</feature>
<feature type="region of interest" description="Disordered" evidence="7">
    <location>
        <begin position="185"/>
        <end position="204"/>
    </location>
</feature>